<dbReference type="PANTHER" id="PTHR11091:SF0">
    <property type="entry name" value="MALATE DEHYDROGENASE"/>
    <property type="match status" value="1"/>
</dbReference>
<evidence type="ECO:0000313" key="3">
    <source>
        <dbReference type="EMBL" id="TNL98722.1"/>
    </source>
</evidence>
<comment type="similarity">
    <text evidence="1">Belongs to the LDH2/MDH2 oxidoreductase family.</text>
</comment>
<dbReference type="InterPro" id="IPR003767">
    <property type="entry name" value="Malate/L-lactate_DH-like"/>
</dbReference>
<dbReference type="OrthoDB" id="924592at2"/>
<protein>
    <submittedName>
        <fullName evidence="3">Ldh family oxidoreductase</fullName>
    </submittedName>
</protein>
<dbReference type="RefSeq" id="WP_139465150.1">
    <property type="nucleotide sequence ID" value="NZ_VDHJ01000004.1"/>
</dbReference>
<dbReference type="EMBL" id="VDHJ01000004">
    <property type="protein sequence ID" value="TNL98722.1"/>
    <property type="molecule type" value="Genomic_DNA"/>
</dbReference>
<dbReference type="SUPFAM" id="SSF89733">
    <property type="entry name" value="L-sulfolactate dehydrogenase-like"/>
    <property type="match status" value="1"/>
</dbReference>
<name>A0A5C4U4Y0_9CORY</name>
<organism evidence="3 4">
    <name type="scientific">Corynebacterium tapiri</name>
    <dbReference type="NCBI Taxonomy" id="1448266"/>
    <lineage>
        <taxon>Bacteria</taxon>
        <taxon>Bacillati</taxon>
        <taxon>Actinomycetota</taxon>
        <taxon>Actinomycetes</taxon>
        <taxon>Mycobacteriales</taxon>
        <taxon>Corynebacteriaceae</taxon>
        <taxon>Corynebacterium</taxon>
    </lineage>
</organism>
<proteinExistence type="inferred from homology"/>
<keyword evidence="4" id="KW-1185">Reference proteome</keyword>
<accession>A0A5C4U4Y0</accession>
<dbReference type="InterPro" id="IPR043143">
    <property type="entry name" value="Mal/L-sulf/L-lact_DH-like_NADP"/>
</dbReference>
<dbReference type="PANTHER" id="PTHR11091">
    <property type="entry name" value="OXIDOREDUCTASE-RELATED"/>
    <property type="match status" value="1"/>
</dbReference>
<evidence type="ECO:0000256" key="2">
    <source>
        <dbReference type="ARBA" id="ARBA00023002"/>
    </source>
</evidence>
<dbReference type="GO" id="GO:0016491">
    <property type="term" value="F:oxidoreductase activity"/>
    <property type="evidence" value="ECO:0007669"/>
    <property type="project" value="UniProtKB-KW"/>
</dbReference>
<keyword evidence="2" id="KW-0560">Oxidoreductase</keyword>
<gene>
    <name evidence="3" type="ORF">FHE74_03620</name>
</gene>
<evidence type="ECO:0000313" key="4">
    <source>
        <dbReference type="Proteomes" id="UP000312032"/>
    </source>
</evidence>
<dbReference type="Proteomes" id="UP000312032">
    <property type="component" value="Unassembled WGS sequence"/>
</dbReference>
<dbReference type="InterPro" id="IPR043144">
    <property type="entry name" value="Mal/L-sulf/L-lact_DH-like_ah"/>
</dbReference>
<dbReference type="Pfam" id="PF02615">
    <property type="entry name" value="Ldh_2"/>
    <property type="match status" value="1"/>
</dbReference>
<dbReference type="AlphaFoldDB" id="A0A5C4U4Y0"/>
<dbReference type="Gene3D" id="3.30.1370.60">
    <property type="entry name" value="Hypothetical oxidoreductase yiak, domain 2"/>
    <property type="match status" value="1"/>
</dbReference>
<dbReference type="InterPro" id="IPR036111">
    <property type="entry name" value="Mal/L-sulfo/L-lacto_DH-like_sf"/>
</dbReference>
<reference evidence="3 4" key="1">
    <citation type="submission" date="2019-06" db="EMBL/GenBank/DDBJ databases">
        <authorList>
            <person name="Li J."/>
        </authorList>
    </citation>
    <scope>NUCLEOTIDE SEQUENCE [LARGE SCALE GENOMIC DNA]</scope>
    <source>
        <strain evidence="3 4">LMG 28165</strain>
    </source>
</reference>
<evidence type="ECO:0000256" key="1">
    <source>
        <dbReference type="ARBA" id="ARBA00006056"/>
    </source>
</evidence>
<dbReference type="Gene3D" id="1.10.1530.10">
    <property type="match status" value="1"/>
</dbReference>
<comment type="caution">
    <text evidence="3">The sequence shown here is derived from an EMBL/GenBank/DDBJ whole genome shotgun (WGS) entry which is preliminary data.</text>
</comment>
<sequence length="315" mass="33215">MKVTAQTLYETFHAALARHGMSDAQARSSAAVFVDAELQGKSSHGTFHLIDYLAALDKGAINGKAKPKVHLAGSVVHVDADGGLSQFAVDQAMQQVVTTTREQGVAVCAISNTYTTGELGWYPRAFARHGLVSMTTTNSPALVALGSDGQRVVGTNPTAFGVPGAMVMDQAVSETAYLNVRQHAARNEELPEGWAVDKHGHPTTDAQAAVDGAMLPFGGKKGANLALMSEVLALMAGGTSSLEVTENSADGGQPRVSMFILCLDPESFGGAQLVQDHLAQLSADHGVYIPGRSRMNAARPREVDVDDDVWEKLYA</sequence>